<evidence type="ECO:0008006" key="3">
    <source>
        <dbReference type="Google" id="ProtNLM"/>
    </source>
</evidence>
<keyword evidence="1" id="KW-0812">Transmembrane</keyword>
<feature type="transmembrane region" description="Helical" evidence="1">
    <location>
        <begin position="297"/>
        <end position="319"/>
    </location>
</feature>
<keyword evidence="1" id="KW-0472">Membrane</keyword>
<evidence type="ECO:0000256" key="1">
    <source>
        <dbReference type="SAM" id="Phobius"/>
    </source>
</evidence>
<name>G0U4E9_TRYVY</name>
<dbReference type="EMBL" id="HE573026">
    <property type="protein sequence ID" value="CCC52313.1"/>
    <property type="molecule type" value="Genomic_DNA"/>
</dbReference>
<keyword evidence="1" id="KW-1133">Transmembrane helix</keyword>
<gene>
    <name evidence="2" type="ORF">TVY486_1013560</name>
</gene>
<proteinExistence type="predicted"/>
<organism evidence="2">
    <name type="scientific">Trypanosoma vivax (strain Y486)</name>
    <dbReference type="NCBI Taxonomy" id="1055687"/>
    <lineage>
        <taxon>Eukaryota</taxon>
        <taxon>Discoba</taxon>
        <taxon>Euglenozoa</taxon>
        <taxon>Kinetoplastea</taxon>
        <taxon>Metakinetoplastina</taxon>
        <taxon>Trypanosomatida</taxon>
        <taxon>Trypanosomatidae</taxon>
        <taxon>Trypanosoma</taxon>
        <taxon>Duttonella</taxon>
    </lineage>
</organism>
<protein>
    <recommendedName>
        <fullName evidence="3">Transmembrane protein 135 N-terminal domain-containing protein</fullName>
    </recommendedName>
</protein>
<dbReference type="AlphaFoldDB" id="G0U4E9"/>
<dbReference type="InterPro" id="IPR026749">
    <property type="entry name" value="Tmem135"/>
</dbReference>
<dbReference type="PANTHER" id="PTHR12459:SF15">
    <property type="entry name" value="TRANSMEMBRANE PROTEIN 135"/>
    <property type="match status" value="1"/>
</dbReference>
<evidence type="ECO:0000313" key="2">
    <source>
        <dbReference type="EMBL" id="CCC52313.1"/>
    </source>
</evidence>
<accession>G0U4E9</accession>
<dbReference type="PANTHER" id="PTHR12459">
    <property type="entry name" value="TRANSMEMBRANE PROTEIN 135-RELATED"/>
    <property type="match status" value="1"/>
</dbReference>
<feature type="transmembrane region" description="Helical" evidence="1">
    <location>
        <begin position="326"/>
        <end position="342"/>
    </location>
</feature>
<feature type="transmembrane region" description="Helical" evidence="1">
    <location>
        <begin position="257"/>
        <end position="277"/>
    </location>
</feature>
<reference evidence="2" key="1">
    <citation type="journal article" date="2012" name="Proc. Natl. Acad. Sci. U.S.A.">
        <title>Antigenic diversity is generated by distinct evolutionary mechanisms in African trypanosome species.</title>
        <authorList>
            <person name="Jackson A.P."/>
            <person name="Berry A."/>
            <person name="Aslett M."/>
            <person name="Allison H.C."/>
            <person name="Burton P."/>
            <person name="Vavrova-Anderson J."/>
            <person name="Brown R."/>
            <person name="Browne H."/>
            <person name="Corton N."/>
            <person name="Hauser H."/>
            <person name="Gamble J."/>
            <person name="Gilderthorp R."/>
            <person name="Marcello L."/>
            <person name="McQuillan J."/>
            <person name="Otto T.D."/>
            <person name="Quail M.A."/>
            <person name="Sanders M.J."/>
            <person name="van Tonder A."/>
            <person name="Ginger M.L."/>
            <person name="Field M.C."/>
            <person name="Barry J.D."/>
            <person name="Hertz-Fowler C."/>
            <person name="Berriman M."/>
        </authorList>
    </citation>
    <scope>NUCLEOTIDE SEQUENCE</scope>
    <source>
        <strain evidence="2">Y486</strain>
    </source>
</reference>
<feature type="transmembrane region" description="Helical" evidence="1">
    <location>
        <begin position="159"/>
        <end position="176"/>
    </location>
</feature>
<dbReference type="VEuPathDB" id="TriTrypDB:TvY486_1013560"/>
<sequence>MTTSKLILNNEKDTITIKLIKQTVLNILRNAVYTALGRVLLGLLKVIGRHGLRVKLSELLWQELSSLGPLKWSAVAAGFSSFRLVRHIILLLLPAASLFRELSYLPAAFLCAIPAALMDKTTRTELCLCVCTRAFYTLVVGHILPLFPSLFRKFGHYDIVTLCLSSSQILYGFIFAPHTIPPSFRKFLSDVSLLDYRVVHGFSGLARCQIAPELVELCFEKGYALPDSPCEHLKVGCRYIHPGSTCNKHLLKSLLRCMLLVGFPLTVPLKVIFTLIFHMKKLKREPTEVLRNLLKSTLSSCLFLAIYSVYGTRCACFIAQRNIRSGLFYAAVNFPVGFGALIEPKSRRIDLAHYCFSYAVRSFFMTQHELGRLPYPRHCIIFTLYLLSIAFLYFQYDHDPNAIEPRTRRILNNCIGESKGVAQGNAR</sequence>
<feature type="transmembrane region" description="Helical" evidence="1">
    <location>
        <begin position="375"/>
        <end position="394"/>
    </location>
</feature>
<feature type="transmembrane region" description="Helical" evidence="1">
    <location>
        <begin position="126"/>
        <end position="147"/>
    </location>
</feature>